<evidence type="ECO:0000313" key="3">
    <source>
        <dbReference type="Proteomes" id="UP000070513"/>
    </source>
</evidence>
<evidence type="ECO:0000313" key="2">
    <source>
        <dbReference type="EMBL" id="KXH84847.1"/>
    </source>
</evidence>
<gene>
    <name evidence="2" type="ORF">AU378_03570</name>
</gene>
<feature type="domain" description="Schlafen AlbA-2" evidence="1">
    <location>
        <begin position="18"/>
        <end position="153"/>
    </location>
</feature>
<reference evidence="2 3" key="2">
    <citation type="journal article" date="2016" name="Genome Announc.">
        <title>Draft Genome Sequence of a Biocontrol Rhizobacterium, Chryseobacterium kwangjuense Strain KJ1R5, Isolated from Pepper (Capsicum annuum).</title>
        <authorList>
            <person name="Jeong J.J."/>
            <person name="Park H."/>
            <person name="Park B.H."/>
            <person name="Mannaa M."/>
            <person name="Sang M.K."/>
            <person name="Choi I.G."/>
            <person name="Kim K.D."/>
        </authorList>
    </citation>
    <scope>NUCLEOTIDE SEQUENCE [LARGE SCALE GENOMIC DNA]</scope>
    <source>
        <strain evidence="2 3">KJ1R5</strain>
    </source>
</reference>
<dbReference type="Pfam" id="PF04326">
    <property type="entry name" value="SLFN_AlbA_2"/>
    <property type="match status" value="1"/>
</dbReference>
<evidence type="ECO:0000259" key="1">
    <source>
        <dbReference type="Pfam" id="PF04326"/>
    </source>
</evidence>
<protein>
    <recommendedName>
        <fullName evidence="1">Schlafen AlbA-2 domain-containing protein</fullName>
    </recommendedName>
</protein>
<accession>A0A135WIV0</accession>
<organism evidence="2 3">
    <name type="scientific">Chryseobacterium kwangjuense</name>
    <dbReference type="NCBI Taxonomy" id="267125"/>
    <lineage>
        <taxon>Bacteria</taxon>
        <taxon>Pseudomonadati</taxon>
        <taxon>Bacteroidota</taxon>
        <taxon>Flavobacteriia</taxon>
        <taxon>Flavobacteriales</taxon>
        <taxon>Weeksellaceae</taxon>
        <taxon>Chryseobacterium group</taxon>
        <taxon>Chryseobacterium</taxon>
    </lineage>
</organism>
<dbReference type="Proteomes" id="UP000070513">
    <property type="component" value="Unassembled WGS sequence"/>
</dbReference>
<proteinExistence type="predicted"/>
<dbReference type="InterPro" id="IPR007421">
    <property type="entry name" value="Schlafen_AlbA_2_dom"/>
</dbReference>
<name>A0A135WIV0_9FLAO</name>
<dbReference type="RefSeq" id="WP_062648069.1">
    <property type="nucleotide sequence ID" value="NZ_LPUR01000001.1"/>
</dbReference>
<comment type="caution">
    <text evidence="2">The sequence shown here is derived from an EMBL/GenBank/DDBJ whole genome shotgun (WGS) entry which is preliminary data.</text>
</comment>
<sequence length="344" mass="40596">MKSEIKDIVLNKIENESEYSHLDFKKEQYPIERQAPKKPEFLKDMIAFANVISTEDKYIIIGVEELNGMAAGFSSIDKLNDQASYQQYINEYIEPEINFEYCELMVKEHKLAYFRLFQNDKFPYLFKKDLNTNGFRFDTGSGFVRMGTSTRKLTRDDFEKMYASRHIKVKDRKNDLSFRVANSFFTELDLRRTSYRHIRIDAINNSKKSLEFDVEIRILKSEEYDVVQTQDLERRIHEEKKVASRSNFMPNFIVDIAPPNILLNTYVEYSNNQKYHIFERTPERLDKVAVKVKQKSETKDIFNGQIAILFENPVEAQLQIIARSDDFLEGPLILDYNVPKVDTF</sequence>
<dbReference type="OrthoDB" id="800010at2"/>
<dbReference type="EMBL" id="LPUR01000001">
    <property type="protein sequence ID" value="KXH84847.1"/>
    <property type="molecule type" value="Genomic_DNA"/>
</dbReference>
<dbReference type="AlphaFoldDB" id="A0A135WIV0"/>
<dbReference type="Gene3D" id="3.30.950.30">
    <property type="entry name" value="Schlafen, AAA domain"/>
    <property type="match status" value="1"/>
</dbReference>
<reference evidence="3" key="1">
    <citation type="submission" date="2015-12" db="EMBL/GenBank/DDBJ databases">
        <title>Genome sequence of a biocontrol rhizobacterium Chryseobacterium kwangjuense strain KJ1R5 isolated from pepper (Capsicum annuum L.).</title>
        <authorList>
            <person name="Jeong J.-J."/>
            <person name="Park H."/>
            <person name="Mannaa M."/>
            <person name="Sang M.K."/>
            <person name="Choi I.-G."/>
            <person name="Kim K.D."/>
        </authorList>
    </citation>
    <scope>NUCLEOTIDE SEQUENCE [LARGE SCALE GENOMIC DNA]</scope>
    <source>
        <strain evidence="3">KJ1R5</strain>
    </source>
</reference>
<dbReference type="InterPro" id="IPR038461">
    <property type="entry name" value="Schlafen_AlbA_2_dom_sf"/>
</dbReference>